<sequence length="423" mass="47746">MKFLLLSIGTRGDAEPFLAIGDLLHRSGHEVTIALPAQFRPLAEDAGLDFAPLDERFLEILDGQTARDFMGQKGSWPNRLFQLARLARTSLSVQKDMIREQRDLLVHFAPDRVVFHPKCLVARVWGMQFPERAICLSPVPNILHPVRSYPHIGITTPLGKWANWKSFTVVNRITARMVAKYVKPYAADFPGTDVSSNTIYHHMLERERTLYLISPTLYPRPEHWPGHAKVMGYFERNKTRNWSPPAELTDYLARYKAEQITFITFGSMVNAAPEATTQAILSVLRKYRVPAIINTSSGGLQRLEREAPDHVLFVSDIPYEWVFPKVHSVVHHGGSGTLHTATKHGRPSLIIPHIVDQFFWNRQVASLGLGPLGVKVKQLTAKSFSPLLLDLRTTVSYAETARKLSARMAHEADPKELLAELTK</sequence>
<dbReference type="InterPro" id="IPR002213">
    <property type="entry name" value="UDP_glucos_trans"/>
</dbReference>
<keyword evidence="3" id="KW-0808">Transferase</keyword>
<dbReference type="InterPro" id="IPR004276">
    <property type="entry name" value="GlycoTrans_28_N"/>
</dbReference>
<evidence type="ECO:0000313" key="3">
    <source>
        <dbReference type="EMBL" id="TXF89688.1"/>
    </source>
</evidence>
<dbReference type="PANTHER" id="PTHR48050">
    <property type="entry name" value="STEROL 3-BETA-GLUCOSYLTRANSFERASE"/>
    <property type="match status" value="1"/>
</dbReference>
<dbReference type="CDD" id="cd03784">
    <property type="entry name" value="GT1_Gtf-like"/>
    <property type="match status" value="1"/>
</dbReference>
<accession>A0A5C7FPN7</accession>
<dbReference type="GO" id="GO:0033072">
    <property type="term" value="P:vancomycin biosynthetic process"/>
    <property type="evidence" value="ECO:0007669"/>
    <property type="project" value="UniProtKB-ARBA"/>
</dbReference>
<name>A0A5C7FPN7_9BACT</name>
<dbReference type="SUPFAM" id="SSF53756">
    <property type="entry name" value="UDP-Glycosyltransferase/glycogen phosphorylase"/>
    <property type="match status" value="1"/>
</dbReference>
<dbReference type="FunFam" id="3.40.50.2000:FF:000009">
    <property type="entry name" value="Sterol 3-beta-glucosyltransferase UGT80A2"/>
    <property type="match status" value="1"/>
</dbReference>
<reference evidence="3 4" key="1">
    <citation type="submission" date="2019-08" db="EMBL/GenBank/DDBJ databases">
        <title>Lewinella sp. strain SSH13 Genome sequencing and assembly.</title>
        <authorList>
            <person name="Kim I."/>
        </authorList>
    </citation>
    <scope>NUCLEOTIDE SEQUENCE [LARGE SCALE GENOMIC DNA]</scope>
    <source>
        <strain evidence="3 4">SSH13</strain>
    </source>
</reference>
<dbReference type="GO" id="GO:0008194">
    <property type="term" value="F:UDP-glycosyltransferase activity"/>
    <property type="evidence" value="ECO:0007669"/>
    <property type="project" value="InterPro"/>
</dbReference>
<organism evidence="3 4">
    <name type="scientific">Neolewinella aurantiaca</name>
    <dbReference type="NCBI Taxonomy" id="2602767"/>
    <lineage>
        <taxon>Bacteria</taxon>
        <taxon>Pseudomonadati</taxon>
        <taxon>Bacteroidota</taxon>
        <taxon>Saprospiria</taxon>
        <taxon>Saprospirales</taxon>
        <taxon>Lewinellaceae</taxon>
        <taxon>Neolewinella</taxon>
    </lineage>
</organism>
<dbReference type="RefSeq" id="WP_147930518.1">
    <property type="nucleotide sequence ID" value="NZ_VOXD01000012.1"/>
</dbReference>
<proteinExistence type="predicted"/>
<dbReference type="PANTHER" id="PTHR48050:SF13">
    <property type="entry name" value="STEROL 3-BETA-GLUCOSYLTRANSFERASE UGT80A2"/>
    <property type="match status" value="1"/>
</dbReference>
<feature type="domain" description="Erythromycin biosynthesis protein CIII-like C-terminal" evidence="2">
    <location>
        <begin position="304"/>
        <end position="421"/>
    </location>
</feature>
<dbReference type="Proteomes" id="UP000321907">
    <property type="component" value="Unassembled WGS sequence"/>
</dbReference>
<dbReference type="GO" id="GO:0005975">
    <property type="term" value="P:carbohydrate metabolic process"/>
    <property type="evidence" value="ECO:0007669"/>
    <property type="project" value="InterPro"/>
</dbReference>
<dbReference type="InterPro" id="IPR050426">
    <property type="entry name" value="Glycosyltransferase_28"/>
</dbReference>
<dbReference type="Pfam" id="PF03033">
    <property type="entry name" value="Glyco_transf_28"/>
    <property type="match status" value="1"/>
</dbReference>
<dbReference type="EMBL" id="VOXD01000012">
    <property type="protein sequence ID" value="TXF89688.1"/>
    <property type="molecule type" value="Genomic_DNA"/>
</dbReference>
<dbReference type="InterPro" id="IPR010610">
    <property type="entry name" value="EryCIII-like_C"/>
</dbReference>
<dbReference type="AlphaFoldDB" id="A0A5C7FPN7"/>
<gene>
    <name evidence="3" type="ORF">FUA23_09565</name>
</gene>
<dbReference type="Pfam" id="PF06722">
    <property type="entry name" value="EryCIII-like_C"/>
    <property type="match status" value="1"/>
</dbReference>
<dbReference type="Gene3D" id="3.40.50.2000">
    <property type="entry name" value="Glycogen Phosphorylase B"/>
    <property type="match status" value="2"/>
</dbReference>
<dbReference type="OrthoDB" id="9805366at2"/>
<dbReference type="GO" id="GO:0016758">
    <property type="term" value="F:hexosyltransferase activity"/>
    <property type="evidence" value="ECO:0007669"/>
    <property type="project" value="InterPro"/>
</dbReference>
<evidence type="ECO:0000259" key="2">
    <source>
        <dbReference type="Pfam" id="PF06722"/>
    </source>
</evidence>
<evidence type="ECO:0000259" key="1">
    <source>
        <dbReference type="Pfam" id="PF03033"/>
    </source>
</evidence>
<evidence type="ECO:0000313" key="4">
    <source>
        <dbReference type="Proteomes" id="UP000321907"/>
    </source>
</evidence>
<feature type="domain" description="Glycosyltransferase family 28 N-terminal" evidence="1">
    <location>
        <begin position="3"/>
        <end position="91"/>
    </location>
</feature>
<keyword evidence="4" id="KW-1185">Reference proteome</keyword>
<comment type="caution">
    <text evidence="3">The sequence shown here is derived from an EMBL/GenBank/DDBJ whole genome shotgun (WGS) entry which is preliminary data.</text>
</comment>
<protein>
    <submittedName>
        <fullName evidence="3">Glycosyltransferase family 1 protein</fullName>
    </submittedName>
</protein>